<dbReference type="SUPFAM" id="SSF50969">
    <property type="entry name" value="YVTN repeat-like/Quinoprotein amine dehydrogenase"/>
    <property type="match status" value="1"/>
</dbReference>
<dbReference type="Proteomes" id="UP000278164">
    <property type="component" value="Unassembled WGS sequence"/>
</dbReference>
<evidence type="ECO:0000313" key="1">
    <source>
        <dbReference type="EMBL" id="RLT72074.1"/>
    </source>
</evidence>
<reference evidence="1 3" key="1">
    <citation type="submission" date="2018-09" db="EMBL/GenBank/DDBJ databases">
        <title>Murine metabolic-syndrome-specific gut microbial biobank.</title>
        <authorList>
            <person name="Liu C."/>
        </authorList>
    </citation>
    <scope>NUCLEOTIDE SEQUENCE [LARGE SCALE GENOMIC DNA]</scope>
    <source>
        <strain evidence="1 3">8-P5</strain>
    </source>
</reference>
<dbReference type="Pfam" id="PF17170">
    <property type="entry name" value="DUF5128"/>
    <property type="match status" value="1"/>
</dbReference>
<dbReference type="EMBL" id="RAYI01000063">
    <property type="protein sequence ID" value="RLT72074.1"/>
    <property type="molecule type" value="Genomic_DNA"/>
</dbReference>
<reference evidence="2 4" key="2">
    <citation type="submission" date="2019-04" db="EMBL/GenBank/DDBJ databases">
        <title>Microbes associate with the intestines of laboratory mice.</title>
        <authorList>
            <person name="Navarre W."/>
            <person name="Wong E."/>
            <person name="Huang K."/>
            <person name="Tropini C."/>
            <person name="Ng K."/>
            <person name="Yu B."/>
        </authorList>
    </citation>
    <scope>NUCLEOTIDE SEQUENCE [LARGE SCALE GENOMIC DNA]</scope>
    <source>
        <strain evidence="2 4">NM39_I3</strain>
    </source>
</reference>
<dbReference type="InterPro" id="IPR011044">
    <property type="entry name" value="Quino_amine_DH_bsu"/>
</dbReference>
<dbReference type="Gene3D" id="2.120.10.30">
    <property type="entry name" value="TolB, C-terminal domain"/>
    <property type="match status" value="1"/>
</dbReference>
<accession>A0A3L7ZJJ5</accession>
<name>A0A3L7ZJJ5_PARDI</name>
<dbReference type="Proteomes" id="UP000310032">
    <property type="component" value="Unassembled WGS sequence"/>
</dbReference>
<dbReference type="EMBL" id="SRYM01000067">
    <property type="protein sequence ID" value="TGY54499.1"/>
    <property type="molecule type" value="Genomic_DNA"/>
</dbReference>
<organism evidence="1 3">
    <name type="scientific">Parabacteroides distasonis</name>
    <dbReference type="NCBI Taxonomy" id="823"/>
    <lineage>
        <taxon>Bacteria</taxon>
        <taxon>Pseudomonadati</taxon>
        <taxon>Bacteroidota</taxon>
        <taxon>Bacteroidia</taxon>
        <taxon>Bacteroidales</taxon>
        <taxon>Tannerellaceae</taxon>
        <taxon>Parabacteroides</taxon>
    </lineage>
</organism>
<evidence type="ECO:0000313" key="4">
    <source>
        <dbReference type="Proteomes" id="UP000310032"/>
    </source>
</evidence>
<evidence type="ECO:0000313" key="2">
    <source>
        <dbReference type="EMBL" id="TGY54499.1"/>
    </source>
</evidence>
<comment type="caution">
    <text evidence="1">The sequence shown here is derived from an EMBL/GenBank/DDBJ whole genome shotgun (WGS) entry which is preliminary data.</text>
</comment>
<dbReference type="RefSeq" id="WP_121737275.1">
    <property type="nucleotide sequence ID" value="NZ_QXXG01000060.1"/>
</dbReference>
<dbReference type="AlphaFoldDB" id="A0A3L7ZJJ5"/>
<sequence>MNKVIYQFLLIAFCLGCSSNPTTEKYQGKRNQIINIHNQIKEIVIEDILISNFTSVQIIDKYLFVTDYKSANELIHIFNKNDFKYVTSIGFKGQGPGEITNIGHIAEDKVNRKFYVSDHGKNKIFSYDLDSATTDPTYLPVEKMKMGEKVFPDRYVYFNDTLSIGIIIQAGNNDYLPVISKFNMWAGEITPMSYSVNPKVKKKRIAFALSPENEIYVECYTPHDLMTICSLEGELKYNVYGPNWDTETNGKDHFGPVVFCGNKIVALYSGEKSFTNERKSNLPSKFMVFDLEGNYLKTLETGYKIANICYDEDNLRIIMNMDDTMQFAYLDVGDLLN</sequence>
<protein>
    <submittedName>
        <fullName evidence="1">6-bladed beta-propeller</fullName>
    </submittedName>
</protein>
<gene>
    <name evidence="1" type="ORF">D7V78_17770</name>
    <name evidence="2" type="ORF">E5342_17105</name>
</gene>
<dbReference type="OrthoDB" id="1050233at2"/>
<proteinExistence type="predicted"/>
<dbReference type="InterPro" id="IPR011042">
    <property type="entry name" value="6-blade_b-propeller_TolB-like"/>
</dbReference>
<evidence type="ECO:0000313" key="3">
    <source>
        <dbReference type="Proteomes" id="UP000278164"/>
    </source>
</evidence>